<reference evidence="2" key="1">
    <citation type="submission" date="2015-12" db="EMBL/GenBank/DDBJ databases">
        <title>Update maize B73 reference genome by single molecule sequencing technologies.</title>
        <authorList>
            <consortium name="Maize Genome Sequencing Project"/>
            <person name="Ware D."/>
        </authorList>
    </citation>
    <scope>NUCLEOTIDE SEQUENCE</scope>
    <source>
        <tissue evidence="2">Seedling</tissue>
    </source>
</reference>
<feature type="domain" description="DUF7610" evidence="1">
    <location>
        <begin position="16"/>
        <end position="94"/>
    </location>
</feature>
<dbReference type="EMBL" id="CM000786">
    <property type="protein sequence ID" value="AQK45746.1"/>
    <property type="molecule type" value="Genomic_DNA"/>
</dbReference>
<organism evidence="2">
    <name type="scientific">Zea mays</name>
    <name type="common">Maize</name>
    <dbReference type="NCBI Taxonomy" id="4577"/>
    <lineage>
        <taxon>Eukaryota</taxon>
        <taxon>Viridiplantae</taxon>
        <taxon>Streptophyta</taxon>
        <taxon>Embryophyta</taxon>
        <taxon>Tracheophyta</taxon>
        <taxon>Spermatophyta</taxon>
        <taxon>Magnoliopsida</taxon>
        <taxon>Liliopsida</taxon>
        <taxon>Poales</taxon>
        <taxon>Poaceae</taxon>
        <taxon>PACMAD clade</taxon>
        <taxon>Panicoideae</taxon>
        <taxon>Andropogonodae</taxon>
        <taxon>Andropogoneae</taxon>
        <taxon>Tripsacinae</taxon>
        <taxon>Zea</taxon>
    </lineage>
</organism>
<dbReference type="AlphaFoldDB" id="A0A1D6JD42"/>
<dbReference type="InterPro" id="IPR056029">
    <property type="entry name" value="DUF7610"/>
</dbReference>
<accession>A0A1D6JD42</accession>
<sequence length="346" mass="38346">MEMPAATQGRRTSTVVDRKLDELCACLVDALSSGQQTPHTDEQLRAKIKSKTEFLRLLLYAEAECHGGPRPEHLAEAEARFAVLAATFDGWARRAVVAAPEPVEEEEADSLVSSRSACFCTDSCQEEATEGDAIRDAMEARNEEGTLDAVAKKGDIDHEAAVETGSRVVQRRWWRHNAAACRCSAAGLVVVVAVGLALELAAVAHHNVNICVDFVQEIASKTNSAVRDLRQLVGSLGLGAREPEREGWEHVISKSSDDVSYKAWCDKPTVVANCVHALQQIWALEAANLVAERLRHCIANHWIDFNMQMESLFWQQLKFFSIPMTVVHQQQEKKEDKSDKTEDEKN</sequence>
<protein>
    <submittedName>
        <fullName evidence="2">OSJNBa0010H02.21-like protein</fullName>
    </submittedName>
</protein>
<dbReference type="Pfam" id="PF24583">
    <property type="entry name" value="DUF7610"/>
    <property type="match status" value="1"/>
</dbReference>
<evidence type="ECO:0000259" key="1">
    <source>
        <dbReference type="Pfam" id="PF24583"/>
    </source>
</evidence>
<evidence type="ECO:0000313" key="2">
    <source>
        <dbReference type="EMBL" id="AQK45746.1"/>
    </source>
</evidence>
<gene>
    <name evidence="2" type="ORF">ZEAMMB73_Zm00001d026164</name>
</gene>
<dbReference type="IntAct" id="A0A1D6JD42">
    <property type="interactions" value="5"/>
</dbReference>
<name>A0A1D6JD42_MAIZE</name>
<proteinExistence type="predicted"/>
<dbReference type="InParanoid" id="A0A1D6JD42"/>
<dbReference type="ExpressionAtlas" id="A0A1D6JD42">
    <property type="expression patterns" value="baseline and differential"/>
</dbReference>